<evidence type="ECO:0000256" key="7">
    <source>
        <dbReference type="RuleBase" id="RU366076"/>
    </source>
</evidence>
<feature type="binding site" evidence="4">
    <location>
        <position position="144"/>
    </location>
    <ligand>
        <name>substrate</name>
    </ligand>
</feature>
<gene>
    <name evidence="10" type="ORF">TWF506_001326</name>
</gene>
<dbReference type="PROSITE" id="PS51084">
    <property type="entry name" value="HIT_2"/>
    <property type="match status" value="1"/>
</dbReference>
<dbReference type="Pfam" id="PF01230">
    <property type="entry name" value="HIT"/>
    <property type="match status" value="1"/>
</dbReference>
<keyword evidence="2 7" id="KW-0378">Hydrolase</keyword>
<keyword evidence="11" id="KW-1185">Reference proteome</keyword>
<dbReference type="EMBL" id="JAVHJM010000001">
    <property type="protein sequence ID" value="KAK6521092.1"/>
    <property type="molecule type" value="Genomic_DNA"/>
</dbReference>
<dbReference type="InterPro" id="IPR051884">
    <property type="entry name" value="Bis(5'-adenosyl)-TPase_reg"/>
</dbReference>
<dbReference type="InterPro" id="IPR036265">
    <property type="entry name" value="HIT-like_sf"/>
</dbReference>
<dbReference type="Gene3D" id="3.30.428.10">
    <property type="entry name" value="HIT-like"/>
    <property type="match status" value="1"/>
</dbReference>
<dbReference type="GO" id="GO:0000166">
    <property type="term" value="F:nucleotide binding"/>
    <property type="evidence" value="ECO:0007669"/>
    <property type="project" value="UniProtKB-KW"/>
</dbReference>
<name>A0AAN8NXU7_9PEZI</name>
<keyword evidence="1 7" id="KW-0547">Nucleotide-binding</keyword>
<evidence type="ECO:0000256" key="3">
    <source>
        <dbReference type="PIRSR" id="PIRSR639383-1"/>
    </source>
</evidence>
<protein>
    <recommendedName>
        <fullName evidence="7">Bis(5'-adenosyl)-triphosphatase</fullName>
        <ecNumber evidence="7">3.6.1.29</ecNumber>
    </recommendedName>
</protein>
<feature type="binding site" evidence="4">
    <location>
        <position position="159"/>
    </location>
    <ligand>
        <name>substrate</name>
    </ligand>
</feature>
<dbReference type="PANTHER" id="PTHR46243">
    <property type="entry name" value="BIS(5'-ADENOSYL)-TRIPHOSPHATASE"/>
    <property type="match status" value="1"/>
</dbReference>
<evidence type="ECO:0000256" key="4">
    <source>
        <dbReference type="PIRSR" id="PIRSR639383-2"/>
    </source>
</evidence>
<feature type="short sequence motif" description="Histidine triad motif" evidence="6">
    <location>
        <begin position="155"/>
        <end position="159"/>
    </location>
</feature>
<sequence length="239" mass="26959">MQAMDSPAISCVETKVLGVFQPKDFRPNSTAARPRTKHATTFKVIELLGTISFNRHQVAMPTSDLFFGPFKVSTQVFYKTRLSMAIVNIKPILPGHVLVCPQRVVARYKDMTYEEIMDHALAVQKVARMIERVYGTTGATIAIQDGGSAGQSVPHVHTHIIPRKLDDFPSIDDVYTHLESPDSNVGRFLEVQRLRKAVEEQKKELVVESMDRTPRTMEEMEEETRMLASEIEKETGSKL</sequence>
<evidence type="ECO:0000259" key="9">
    <source>
        <dbReference type="PROSITE" id="PS51084"/>
    </source>
</evidence>
<dbReference type="Proteomes" id="UP001307849">
    <property type="component" value="Unassembled WGS sequence"/>
</dbReference>
<dbReference type="EC" id="3.6.1.29" evidence="7"/>
<evidence type="ECO:0000256" key="8">
    <source>
        <dbReference type="SAM" id="MobiDB-lite"/>
    </source>
</evidence>
<dbReference type="AlphaFoldDB" id="A0AAN8NXU7"/>
<feature type="binding site" evidence="4">
    <location>
        <begin position="150"/>
        <end position="153"/>
    </location>
    <ligand>
        <name>substrate</name>
    </ligand>
</feature>
<dbReference type="CDD" id="cd01275">
    <property type="entry name" value="FHIT"/>
    <property type="match status" value="1"/>
</dbReference>
<evidence type="ECO:0000256" key="6">
    <source>
        <dbReference type="PROSITE-ProRule" id="PRU00464"/>
    </source>
</evidence>
<dbReference type="FunFam" id="3.30.428.10:FF:000011">
    <property type="entry name" value="Fragile histidine triad"/>
    <property type="match status" value="1"/>
</dbReference>
<dbReference type="InterPro" id="IPR011146">
    <property type="entry name" value="HIT-like"/>
</dbReference>
<reference evidence="10 11" key="1">
    <citation type="submission" date="2019-10" db="EMBL/GenBank/DDBJ databases">
        <authorList>
            <person name="Palmer J.M."/>
        </authorList>
    </citation>
    <scope>NUCLEOTIDE SEQUENCE [LARGE SCALE GENOMIC DNA]</scope>
    <source>
        <strain evidence="10 11">TWF506</strain>
    </source>
</reference>
<feature type="active site" description="Tele-AMP-histidine intermediate" evidence="3">
    <location>
        <position position="157"/>
    </location>
</feature>
<feature type="binding site" evidence="4">
    <location>
        <position position="88"/>
    </location>
    <ligand>
        <name>substrate</name>
    </ligand>
</feature>
<comment type="caution">
    <text evidence="10">The sequence shown here is derived from an EMBL/GenBank/DDBJ whole genome shotgun (WGS) entry which is preliminary data.</text>
</comment>
<dbReference type="SUPFAM" id="SSF54197">
    <property type="entry name" value="HIT-like"/>
    <property type="match status" value="1"/>
</dbReference>
<dbReference type="InterPro" id="IPR019808">
    <property type="entry name" value="Histidine_triad_CS"/>
</dbReference>
<comment type="catalytic activity">
    <reaction evidence="7">
        <text>P(1),P(3)-bis(5'-adenosyl) triphosphate + H2O = AMP + ADP + 2 H(+)</text>
        <dbReference type="Rhea" id="RHEA:13893"/>
        <dbReference type="ChEBI" id="CHEBI:15377"/>
        <dbReference type="ChEBI" id="CHEBI:15378"/>
        <dbReference type="ChEBI" id="CHEBI:58529"/>
        <dbReference type="ChEBI" id="CHEBI:456215"/>
        <dbReference type="ChEBI" id="CHEBI:456216"/>
        <dbReference type="EC" id="3.6.1.29"/>
    </reaction>
</comment>
<organism evidence="10 11">
    <name type="scientific">Arthrobotrys conoides</name>
    <dbReference type="NCBI Taxonomy" id="74498"/>
    <lineage>
        <taxon>Eukaryota</taxon>
        <taxon>Fungi</taxon>
        <taxon>Dikarya</taxon>
        <taxon>Ascomycota</taxon>
        <taxon>Pezizomycotina</taxon>
        <taxon>Orbiliomycetes</taxon>
        <taxon>Orbiliales</taxon>
        <taxon>Orbiliaceae</taxon>
        <taxon>Arthrobotrys</taxon>
    </lineage>
</organism>
<evidence type="ECO:0000313" key="11">
    <source>
        <dbReference type="Proteomes" id="UP001307849"/>
    </source>
</evidence>
<evidence type="ECO:0000313" key="10">
    <source>
        <dbReference type="EMBL" id="KAK6521092.1"/>
    </source>
</evidence>
<dbReference type="PROSITE" id="PS00892">
    <property type="entry name" value="HIT_1"/>
    <property type="match status" value="1"/>
</dbReference>
<dbReference type="GO" id="GO:0047710">
    <property type="term" value="F:bis(5'-adenosyl)-triphosphatase activity"/>
    <property type="evidence" value="ECO:0007669"/>
    <property type="project" value="UniProtKB-UniRule"/>
</dbReference>
<feature type="compositionally biased region" description="Basic and acidic residues" evidence="8">
    <location>
        <begin position="230"/>
        <end position="239"/>
    </location>
</feature>
<dbReference type="PANTHER" id="PTHR46243:SF1">
    <property type="entry name" value="BIS(5'-ADENOSYL)-TRIPHOSPHATASE"/>
    <property type="match status" value="1"/>
</dbReference>
<evidence type="ECO:0000256" key="5">
    <source>
        <dbReference type="PIRSR" id="PIRSR639383-3"/>
    </source>
</evidence>
<accession>A0AAN8NXU7</accession>
<proteinExistence type="predicted"/>
<feature type="domain" description="HIT" evidence="9">
    <location>
        <begin position="63"/>
        <end position="170"/>
    </location>
</feature>
<comment type="cofactor">
    <cofactor evidence="7">
        <name>Mn(2+)</name>
        <dbReference type="ChEBI" id="CHEBI:29035"/>
    </cofactor>
</comment>
<evidence type="ECO:0000256" key="2">
    <source>
        <dbReference type="ARBA" id="ARBA00022801"/>
    </source>
</evidence>
<dbReference type="InterPro" id="IPR039383">
    <property type="entry name" value="FHIT"/>
</dbReference>
<feature type="compositionally biased region" description="Basic and acidic residues" evidence="8">
    <location>
        <begin position="208"/>
        <end position="218"/>
    </location>
</feature>
<evidence type="ECO:0000256" key="1">
    <source>
        <dbReference type="ARBA" id="ARBA00022741"/>
    </source>
</evidence>
<feature type="region of interest" description="Disordered" evidence="8">
    <location>
        <begin position="208"/>
        <end position="239"/>
    </location>
</feature>
<feature type="site" description="Important for induction of apoptosis" evidence="5">
    <location>
        <position position="175"/>
    </location>
</feature>